<feature type="signal peptide" evidence="1">
    <location>
        <begin position="1"/>
        <end position="19"/>
    </location>
</feature>
<protein>
    <recommendedName>
        <fullName evidence="3">Apple domain-containing protein</fullName>
    </recommendedName>
</protein>
<evidence type="ECO:0000256" key="1">
    <source>
        <dbReference type="SAM" id="SignalP"/>
    </source>
</evidence>
<organism evidence="2">
    <name type="scientific">Gibberella zeae</name>
    <name type="common">Wheat head blight fungus</name>
    <name type="synonym">Fusarium graminearum</name>
    <dbReference type="NCBI Taxonomy" id="5518"/>
    <lineage>
        <taxon>Eukaryota</taxon>
        <taxon>Fungi</taxon>
        <taxon>Dikarya</taxon>
        <taxon>Ascomycota</taxon>
        <taxon>Pezizomycotina</taxon>
        <taxon>Sordariomycetes</taxon>
        <taxon>Hypocreomycetidae</taxon>
        <taxon>Hypocreales</taxon>
        <taxon>Nectriaceae</taxon>
        <taxon>Fusarium</taxon>
    </lineage>
</organism>
<reference evidence="2" key="1">
    <citation type="submission" date="2019-04" db="EMBL/GenBank/DDBJ databases">
        <authorList>
            <person name="Melise S."/>
            <person name="Noan J."/>
            <person name="Okalmin O."/>
        </authorList>
    </citation>
    <scope>NUCLEOTIDE SEQUENCE</scope>
    <source>
        <strain evidence="2">FN9</strain>
    </source>
</reference>
<evidence type="ECO:0008006" key="3">
    <source>
        <dbReference type="Google" id="ProtNLM"/>
    </source>
</evidence>
<evidence type="ECO:0000313" key="2">
    <source>
        <dbReference type="EMBL" id="VIO61740.1"/>
    </source>
</evidence>
<name>A0A4E9EG63_GIBZA</name>
<feature type="chain" id="PRO_5026009034" description="Apple domain-containing protein" evidence="1">
    <location>
        <begin position="20"/>
        <end position="479"/>
    </location>
</feature>
<proteinExistence type="predicted"/>
<sequence length="479" mass="51812">MLFLSIVFLYLTALKVGLADTSIPACKPPPSSCAFLPAFSTEICSDIIASQSKTLSTCFVPAETDVTTVTSPSLIKTTTVITATTTTETSTSTISKTQTKHLPVIGALYTTTVISATQTTIVFTTVPKVQTKPQAVTTTITIPATKTAKTTSTWAQQSCDVPVDRKLRFKRDPVIERGALPLNCYCFLTTSSTSATTASRTVTTRPLTTTTITKLTGGKVPTATKTLLVKETTTTQTTIAAVTSITTTVTKTRRSKVTETWQKTKFSTTTTTSEYTKTATTRTIPVSTVQVNPCGPTSYGRIEIDLPESQELMISNEVALSGSTNIDRDCCNACYNTLGCVYWAKSMTDGSCLNFKAIASAGCSTPQCPNGFPQFSVSGQDDQYSYFAGPCGISKFAIIAKLETIDKMQHKQSLVVRVTRLGTEYTHSPAIELPRSLDRQCPSAFFFTKRARGNPSHVSETTHLASGYWHCSYSYFFMS</sequence>
<keyword evidence="1" id="KW-0732">Signal</keyword>
<dbReference type="EMBL" id="CAAKMV010000153">
    <property type="protein sequence ID" value="VIO61740.1"/>
    <property type="molecule type" value="Genomic_DNA"/>
</dbReference>
<dbReference type="AlphaFoldDB" id="A0A4E9EG63"/>
<accession>A0A4E9EG63</accession>
<gene>
    <name evidence="2" type="ORF">FUG_LOCUS452731</name>
</gene>